<protein>
    <submittedName>
        <fullName evidence="6">Amine oxidase</fullName>
    </submittedName>
</protein>
<dbReference type="Pfam" id="PF01593">
    <property type="entry name" value="Amino_oxidase"/>
    <property type="match status" value="1"/>
</dbReference>
<evidence type="ECO:0000256" key="1">
    <source>
        <dbReference type="ARBA" id="ARBA00001974"/>
    </source>
</evidence>
<evidence type="ECO:0000256" key="3">
    <source>
        <dbReference type="ARBA" id="ARBA00023002"/>
    </source>
</evidence>
<dbReference type="InterPro" id="IPR002937">
    <property type="entry name" value="Amino_oxidase"/>
</dbReference>
<dbReference type="AlphaFoldDB" id="D3F0I5"/>
<evidence type="ECO:0000313" key="7">
    <source>
        <dbReference type="Proteomes" id="UP000008229"/>
    </source>
</evidence>
<keyword evidence="7" id="KW-1185">Reference proteome</keyword>
<dbReference type="GO" id="GO:0016491">
    <property type="term" value="F:oxidoreductase activity"/>
    <property type="evidence" value="ECO:0007669"/>
    <property type="project" value="UniProtKB-KW"/>
</dbReference>
<dbReference type="Gene3D" id="1.10.405.10">
    <property type="entry name" value="Guanine Nucleotide Dissociation Inhibitor, domain 1"/>
    <property type="match status" value="1"/>
</dbReference>
<dbReference type="SUPFAM" id="SSF54373">
    <property type="entry name" value="FAD-linked reductases, C-terminal domain"/>
    <property type="match status" value="1"/>
</dbReference>
<accession>D3F0I5</accession>
<dbReference type="PRINTS" id="PR00757">
    <property type="entry name" value="AMINEOXDASEF"/>
</dbReference>
<dbReference type="Gene3D" id="3.90.660.10">
    <property type="match status" value="1"/>
</dbReference>
<reference evidence="6 7" key="1">
    <citation type="journal article" date="2010" name="Stand. Genomic Sci.">
        <title>Complete genome sequence of Conexibacter woesei type strain (ID131577).</title>
        <authorList>
            <person name="Pukall R."/>
            <person name="Lapidus A."/>
            <person name="Glavina Del Rio T."/>
            <person name="Copeland A."/>
            <person name="Tice H."/>
            <person name="Cheng J.-F."/>
            <person name="Lucas S."/>
            <person name="Chen F."/>
            <person name="Nolan M."/>
            <person name="Bruce D."/>
            <person name="Goodwin L."/>
            <person name="Pitluck S."/>
            <person name="Mavromatis K."/>
            <person name="Ivanova N."/>
            <person name="Ovchinnikova G."/>
            <person name="Pati A."/>
            <person name="Chen A."/>
            <person name="Palaniappan K."/>
            <person name="Land M."/>
            <person name="Hauser L."/>
            <person name="Chang Y.-J."/>
            <person name="Jeffries C.D."/>
            <person name="Chain P."/>
            <person name="Meincke L."/>
            <person name="Sims D."/>
            <person name="Brettin T."/>
            <person name="Detter J.C."/>
            <person name="Rohde M."/>
            <person name="Goeker M."/>
            <person name="Bristow J."/>
            <person name="Eisen J.A."/>
            <person name="Markowitz V."/>
            <person name="Kyrpides N.C."/>
            <person name="Klenk H.-P."/>
            <person name="Hugenholtz P."/>
        </authorList>
    </citation>
    <scope>NUCLEOTIDE SEQUENCE [LARGE SCALE GENOMIC DNA]</scope>
    <source>
        <strain evidence="7">DSM 14684 / CIP 108061 / JCM 11494 / NBRC 100937 / ID131577</strain>
    </source>
</reference>
<feature type="binding site" evidence="4">
    <location>
        <position position="242"/>
    </location>
    <ligand>
        <name>FAD</name>
        <dbReference type="ChEBI" id="CHEBI:57692"/>
    </ligand>
</feature>
<feature type="binding site" evidence="4">
    <location>
        <position position="436"/>
    </location>
    <ligand>
        <name>FAD</name>
        <dbReference type="ChEBI" id="CHEBI:57692"/>
    </ligand>
</feature>
<dbReference type="Proteomes" id="UP000008229">
    <property type="component" value="Chromosome"/>
</dbReference>
<comment type="similarity">
    <text evidence="2">Belongs to the flavin monoamine oxidase family.</text>
</comment>
<dbReference type="PANTHER" id="PTHR43563:SF1">
    <property type="entry name" value="AMINE OXIDASE [FLAVIN-CONTAINING] B"/>
    <property type="match status" value="1"/>
</dbReference>
<comment type="cofactor">
    <cofactor evidence="1">
        <name>FAD</name>
        <dbReference type="ChEBI" id="CHEBI:57692"/>
    </cofactor>
</comment>
<proteinExistence type="inferred from homology"/>
<dbReference type="InterPro" id="IPR001613">
    <property type="entry name" value="Flavin_amine_oxidase"/>
</dbReference>
<dbReference type="RefSeq" id="WP_012935096.1">
    <property type="nucleotide sequence ID" value="NC_013739.1"/>
</dbReference>
<feature type="domain" description="Amine oxidase" evidence="5">
    <location>
        <begin position="19"/>
        <end position="459"/>
    </location>
</feature>
<dbReference type="SUPFAM" id="SSF51905">
    <property type="entry name" value="FAD/NAD(P)-binding domain"/>
    <property type="match status" value="1"/>
</dbReference>
<keyword evidence="3" id="KW-0560">Oxidoreductase</keyword>
<evidence type="ECO:0000256" key="4">
    <source>
        <dbReference type="PIRSR" id="PIRSR601613-1"/>
    </source>
</evidence>
<dbReference type="InterPro" id="IPR036188">
    <property type="entry name" value="FAD/NAD-bd_sf"/>
</dbReference>
<dbReference type="Gene3D" id="3.50.50.60">
    <property type="entry name" value="FAD/NAD(P)-binding domain"/>
    <property type="match status" value="1"/>
</dbReference>
<gene>
    <name evidence="6" type="ordered locus">Cwoe_3628</name>
</gene>
<sequence>MAPSALDDRVDVAVVGAGLAGLIAAERIRAAGRSVRVLEARERVGGRILNHVLPSGAIVEIGGQWIGPGQRRMVALGQRLGVATHPTHDEGESVLERGGSLLRYRGTIPRINPVVLADIAQAQLRIDRMARRVPVEAPWRAPRAAEWDAQTFATWIDDHVRTRPARDLLRLSVAAVWACEPQELSLLHVLFYVHAAGSFDDLIGTRGGAQQDRFVGGSQELPLRLAAQLDAAELRVLLGRPVRRIVHDGPSGAGGGVTLEADGGAPVHARRAIVALAPALAGRIAYAPALPAARDLLTQRVPHGSVVKCMAIYDEPFWRRDGLSGQAVSIEGPARVVFDNTPPQGAPGVLLGFLEGRDARELGAWPAERRRAAVVETFVRLFGPDAAAPRDYAEVDWSAEEFTRGCYAGYMAPGVWTAFGTALREPVGPLHWAGTETATEWTGYMEGAVQSGERAADEALSALRD</sequence>
<evidence type="ECO:0000256" key="2">
    <source>
        <dbReference type="ARBA" id="ARBA00005995"/>
    </source>
</evidence>
<dbReference type="InterPro" id="IPR050703">
    <property type="entry name" value="Flavin_MAO"/>
</dbReference>
<feature type="binding site" evidence="4">
    <location>
        <position position="353"/>
    </location>
    <ligand>
        <name>substrate</name>
    </ligand>
</feature>
<organism evidence="6 7">
    <name type="scientific">Conexibacter woesei (strain DSM 14684 / CCUG 47730 / CIP 108061 / JCM 11494 / NBRC 100937 / ID131577)</name>
    <dbReference type="NCBI Taxonomy" id="469383"/>
    <lineage>
        <taxon>Bacteria</taxon>
        <taxon>Bacillati</taxon>
        <taxon>Actinomycetota</taxon>
        <taxon>Thermoleophilia</taxon>
        <taxon>Solirubrobacterales</taxon>
        <taxon>Conexibacteraceae</taxon>
        <taxon>Conexibacter</taxon>
    </lineage>
</organism>
<reference evidence="7" key="2">
    <citation type="submission" date="2010-01" db="EMBL/GenBank/DDBJ databases">
        <title>The complete genome of Conexibacter woesei DSM 14684.</title>
        <authorList>
            <consortium name="US DOE Joint Genome Institute (JGI-PGF)"/>
            <person name="Lucas S."/>
            <person name="Copeland A."/>
            <person name="Lapidus A."/>
            <person name="Glavina del Rio T."/>
            <person name="Dalin E."/>
            <person name="Tice H."/>
            <person name="Bruce D."/>
            <person name="Goodwin L."/>
            <person name="Pitluck S."/>
            <person name="Kyrpides N."/>
            <person name="Mavromatis K."/>
            <person name="Ivanova N."/>
            <person name="Mikhailova N."/>
            <person name="Chertkov O."/>
            <person name="Brettin T."/>
            <person name="Detter J.C."/>
            <person name="Han C."/>
            <person name="Larimer F."/>
            <person name="Land M."/>
            <person name="Hauser L."/>
            <person name="Markowitz V."/>
            <person name="Cheng J.-F."/>
            <person name="Hugenholtz P."/>
            <person name="Woyke T."/>
            <person name="Wu D."/>
            <person name="Pukall R."/>
            <person name="Steenblock K."/>
            <person name="Schneider S."/>
            <person name="Klenk H.-P."/>
            <person name="Eisen J.A."/>
        </authorList>
    </citation>
    <scope>NUCLEOTIDE SEQUENCE [LARGE SCALE GENOMIC DNA]</scope>
    <source>
        <strain evidence="7">DSM 14684 / CIP 108061 / JCM 11494 / NBRC 100937 / ID131577</strain>
    </source>
</reference>
<name>D3F0I5_CONWI</name>
<dbReference type="HOGENOM" id="CLU_004498_0_4_11"/>
<dbReference type="STRING" id="469383.Cwoe_3628"/>
<feature type="binding site" evidence="4">
    <location>
        <begin position="39"/>
        <end position="40"/>
    </location>
    <ligand>
        <name>FAD</name>
        <dbReference type="ChEBI" id="CHEBI:57692"/>
    </ligand>
</feature>
<evidence type="ECO:0000313" key="6">
    <source>
        <dbReference type="EMBL" id="ADB52045.1"/>
    </source>
</evidence>
<dbReference type="EMBL" id="CP001854">
    <property type="protein sequence ID" value="ADB52045.1"/>
    <property type="molecule type" value="Genomic_DNA"/>
</dbReference>
<dbReference type="KEGG" id="cwo:Cwoe_3628"/>
<dbReference type="PANTHER" id="PTHR43563">
    <property type="entry name" value="AMINE OXIDASE"/>
    <property type="match status" value="1"/>
</dbReference>
<dbReference type="eggNOG" id="COG1231">
    <property type="taxonomic scope" value="Bacteria"/>
</dbReference>
<evidence type="ECO:0000259" key="5">
    <source>
        <dbReference type="Pfam" id="PF01593"/>
    </source>
</evidence>
<dbReference type="OrthoDB" id="337830at2"/>